<evidence type="ECO:0000313" key="1">
    <source>
        <dbReference type="EMBL" id="VTP05085.1"/>
    </source>
</evidence>
<accession>A0A653F5N6</accession>
<protein>
    <submittedName>
        <fullName evidence="1">Uncharacterized protein</fullName>
    </submittedName>
</protein>
<dbReference type="AlphaFoldDB" id="A0A653F5N6"/>
<reference evidence="1" key="1">
    <citation type="submission" date="2019-05" db="EMBL/GenBank/DDBJ databases">
        <authorList>
            <person name="Naeem R."/>
            <person name="Antony C."/>
            <person name="Guan Q."/>
        </authorList>
    </citation>
    <scope>NUCLEOTIDE SEQUENCE</scope>
    <source>
        <strain evidence="1">3</strain>
    </source>
</reference>
<dbReference type="RefSeq" id="WP_063477080.1">
    <property type="nucleotide sequence ID" value="NZ_CP019886.1"/>
</dbReference>
<organism evidence="1">
    <name type="scientific">Mycobacterium kansasii</name>
    <dbReference type="NCBI Taxonomy" id="1768"/>
    <lineage>
        <taxon>Bacteria</taxon>
        <taxon>Bacillati</taxon>
        <taxon>Actinomycetota</taxon>
        <taxon>Actinomycetes</taxon>
        <taxon>Mycobacteriales</taxon>
        <taxon>Mycobacteriaceae</taxon>
        <taxon>Mycobacterium</taxon>
    </lineage>
</organism>
<gene>
    <name evidence="1" type="ORF">BIN_B_04927</name>
</gene>
<name>A0A653F5N6_MYCKA</name>
<dbReference type="EMBL" id="LR589383">
    <property type="protein sequence ID" value="VTP05085.1"/>
    <property type="molecule type" value="Genomic_DNA"/>
</dbReference>
<proteinExistence type="predicted"/>
<sequence length="121" mass="13952">MQKKLYDFLPSRIEGTRVYQYEGRVLELRAEDLCPDCSSPTVWMDDDENGNPVIGQVYHDRSCIQVLMGKGESLQPERKELPPFDVRIKQFIRDHPNSTTEEIARGAGVSQRTVRRMLGVR</sequence>